<dbReference type="SUPFAM" id="SSF46689">
    <property type="entry name" value="Homeodomain-like"/>
    <property type="match status" value="1"/>
</dbReference>
<evidence type="ECO:0000313" key="7">
    <source>
        <dbReference type="EMBL" id="JAT45990.1"/>
    </source>
</evidence>
<feature type="compositionally biased region" description="Basic and acidic residues" evidence="5">
    <location>
        <begin position="214"/>
        <end position="224"/>
    </location>
</feature>
<feature type="region of interest" description="Disordered" evidence="5">
    <location>
        <begin position="214"/>
        <end position="245"/>
    </location>
</feature>
<evidence type="ECO:0000259" key="6">
    <source>
        <dbReference type="PROSITE" id="PS51294"/>
    </source>
</evidence>
<dbReference type="Pfam" id="PF00249">
    <property type="entry name" value="Myb_DNA-binding"/>
    <property type="match status" value="1"/>
</dbReference>
<organism evidence="7">
    <name type="scientific">Anthurium amnicola</name>
    <dbReference type="NCBI Taxonomy" id="1678845"/>
    <lineage>
        <taxon>Eukaryota</taxon>
        <taxon>Viridiplantae</taxon>
        <taxon>Streptophyta</taxon>
        <taxon>Embryophyta</taxon>
        <taxon>Tracheophyta</taxon>
        <taxon>Spermatophyta</taxon>
        <taxon>Magnoliopsida</taxon>
        <taxon>Liliopsida</taxon>
        <taxon>Araceae</taxon>
        <taxon>Pothoideae</taxon>
        <taxon>Potheae</taxon>
        <taxon>Anthurium</taxon>
    </lineage>
</organism>
<dbReference type="NCBIfam" id="TIGR01557">
    <property type="entry name" value="myb_SHAQKYF"/>
    <property type="match status" value="1"/>
</dbReference>
<dbReference type="GO" id="GO:0003677">
    <property type="term" value="F:DNA binding"/>
    <property type="evidence" value="ECO:0007669"/>
    <property type="project" value="UniProtKB-KW"/>
</dbReference>
<dbReference type="InterPro" id="IPR017930">
    <property type="entry name" value="Myb_dom"/>
</dbReference>
<accession>A0A1D1XUC7</accession>
<dbReference type="InterPro" id="IPR001005">
    <property type="entry name" value="SANT/Myb"/>
</dbReference>
<keyword evidence="2" id="KW-0238">DNA-binding</keyword>
<proteinExistence type="predicted"/>
<feature type="domain" description="HTH myb-type" evidence="6">
    <location>
        <begin position="11"/>
        <end position="71"/>
    </location>
</feature>
<name>A0A1D1XUC7_9ARAE</name>
<dbReference type="PANTHER" id="PTHR31499:SF11">
    <property type="entry name" value="MYB FAMILY TRANSCRIPTION FACTOR PHL8"/>
    <property type="match status" value="1"/>
</dbReference>
<reference evidence="7" key="1">
    <citation type="submission" date="2015-07" db="EMBL/GenBank/DDBJ databases">
        <title>Transcriptome Assembly of Anthurium amnicola.</title>
        <authorList>
            <person name="Suzuki J."/>
        </authorList>
    </citation>
    <scope>NUCLEOTIDE SEQUENCE</scope>
</reference>
<keyword evidence="4" id="KW-0539">Nucleus</keyword>
<dbReference type="EMBL" id="GDJX01021946">
    <property type="protein sequence ID" value="JAT45990.1"/>
    <property type="molecule type" value="Transcribed_RNA"/>
</dbReference>
<keyword evidence="3" id="KW-0804">Transcription</keyword>
<dbReference type="InterPro" id="IPR009057">
    <property type="entry name" value="Homeodomain-like_sf"/>
</dbReference>
<dbReference type="FunFam" id="1.10.10.60:FF:000002">
    <property type="entry name" value="Myb family transcription factor"/>
    <property type="match status" value="1"/>
</dbReference>
<evidence type="ECO:0000256" key="3">
    <source>
        <dbReference type="ARBA" id="ARBA00023163"/>
    </source>
</evidence>
<dbReference type="PROSITE" id="PS51294">
    <property type="entry name" value="HTH_MYB"/>
    <property type="match status" value="1"/>
</dbReference>
<dbReference type="GO" id="GO:0003700">
    <property type="term" value="F:DNA-binding transcription factor activity"/>
    <property type="evidence" value="ECO:0007669"/>
    <property type="project" value="InterPro"/>
</dbReference>
<protein>
    <submittedName>
        <fullName evidence="7">Myb family transcription factor APL</fullName>
    </submittedName>
</protein>
<dbReference type="Pfam" id="PF14379">
    <property type="entry name" value="Myb_CC_LHEQLE"/>
    <property type="match status" value="1"/>
</dbReference>
<gene>
    <name evidence="7" type="primary">APL_18</name>
    <name evidence="7" type="ORF">g.59814</name>
</gene>
<dbReference type="Gene3D" id="1.10.10.60">
    <property type="entry name" value="Homeodomain-like"/>
    <property type="match status" value="1"/>
</dbReference>
<dbReference type="InterPro" id="IPR006447">
    <property type="entry name" value="Myb_dom_plants"/>
</dbReference>
<feature type="region of interest" description="Disordered" evidence="5">
    <location>
        <begin position="272"/>
        <end position="294"/>
    </location>
</feature>
<evidence type="ECO:0000256" key="5">
    <source>
        <dbReference type="SAM" id="MobiDB-lite"/>
    </source>
</evidence>
<dbReference type="InterPro" id="IPR025756">
    <property type="entry name" value="Myb_CC_LHEQLE"/>
</dbReference>
<dbReference type="AlphaFoldDB" id="A0A1D1XUC7"/>
<evidence type="ECO:0000256" key="4">
    <source>
        <dbReference type="ARBA" id="ARBA00023242"/>
    </source>
</evidence>
<sequence length="294" mass="33296">MVDDQRLLPSSDAKQRLRWTRQLHERFVEAVSRLGGADKATPKSVMQLMGIPGLTLYHLKSHLQKYRLAVGRNPESFGNYTRDGCMEANCRAEEDQTAPFVGMDRNQTRVNESMIRLQMEVQRKLHEQIEVQRHLQLRIEAQGRYLQSVLWKAQETLAGYNLDSVEMEAAKAELSELVSGVETECLSSSESGGDRARRHHAGCSSDSCLTLLDRPDRKDGKPSKFDMGFIPWNSGEDSDEISPDSGRTIEYLTIDQPDGRKRSCSSIWEPCCSQRPSQQGEDSYGVTQEIDLNR</sequence>
<keyword evidence="1" id="KW-0805">Transcription regulation</keyword>
<evidence type="ECO:0000256" key="1">
    <source>
        <dbReference type="ARBA" id="ARBA00023015"/>
    </source>
</evidence>
<dbReference type="PANTHER" id="PTHR31499">
    <property type="entry name" value="MYB FAMILY TRANSCRIPTION FACTOR PHL11"/>
    <property type="match status" value="1"/>
</dbReference>
<dbReference type="InterPro" id="IPR046955">
    <property type="entry name" value="PHR1-like"/>
</dbReference>
<evidence type="ECO:0000256" key="2">
    <source>
        <dbReference type="ARBA" id="ARBA00023125"/>
    </source>
</evidence>